<dbReference type="RefSeq" id="WP_221029127.1">
    <property type="nucleotide sequence ID" value="NZ_CP139781.1"/>
</dbReference>
<keyword evidence="1" id="KW-0732">Signal</keyword>
<evidence type="ECO:0000256" key="1">
    <source>
        <dbReference type="SAM" id="SignalP"/>
    </source>
</evidence>
<sequence>MKSRRAFIRSAGLYSAAFLGLRALVNSPLRAALEGAGSVAGFGPLQDSPDGLMRVAEGFRYTAFSFHGDEMDDGLLVPGKHDGMAAFAGPDGTTLLVRNHEIESAWLDVSPYGEGNHRFDRVDASRVYDKGHGRLPCIGGTTTLVFDTKTQTLKGHHLSLAGTQRNCAGGPTPWGTWVTCEEVNGEREPDEEEWHGYNFEVKPSAKPGLVEPVPLRAMGRFRHEAIAVDPTSGAIYETEDLGDGLLYRFLPKEPGNLAAGGRLQALVVTGMNQADTRNWPGTPGFPIGQPLAVEWLDLENVDSPVLDLRHRGRAAGAAVFARGEGAWWGDGAGYFAMTNGGQNTMGQIFKYVPSPYEGTEQEKTQPGTLELFAEPNDTGLLANCDNLTVAPWGDLIVCEDTSGVCRVVGITPAGEYYVVAQNPTVGHELAGACFSPDGSTLFVNVQNPGYTVAITGPWPTR</sequence>
<protein>
    <submittedName>
        <fullName evidence="2">DUF839 domain-containing protein</fullName>
    </submittedName>
</protein>
<dbReference type="EMBL" id="CP139781">
    <property type="protein sequence ID" value="WRQ87831.1"/>
    <property type="molecule type" value="Genomic_DNA"/>
</dbReference>
<dbReference type="PANTHER" id="PTHR35399">
    <property type="entry name" value="SLR8030 PROTEIN"/>
    <property type="match status" value="1"/>
</dbReference>
<name>A0ABZ1C8L8_9BACT</name>
<dbReference type="InterPro" id="IPR008557">
    <property type="entry name" value="PhoX"/>
</dbReference>
<organism evidence="2 3">
    <name type="scientific">Actomonas aquatica</name>
    <dbReference type="NCBI Taxonomy" id="2866162"/>
    <lineage>
        <taxon>Bacteria</taxon>
        <taxon>Pseudomonadati</taxon>
        <taxon>Verrucomicrobiota</taxon>
        <taxon>Opitutia</taxon>
        <taxon>Opitutales</taxon>
        <taxon>Opitutaceae</taxon>
        <taxon>Actomonas</taxon>
    </lineage>
</organism>
<evidence type="ECO:0000313" key="3">
    <source>
        <dbReference type="Proteomes" id="UP000738431"/>
    </source>
</evidence>
<dbReference type="Proteomes" id="UP000738431">
    <property type="component" value="Chromosome"/>
</dbReference>
<evidence type="ECO:0000313" key="2">
    <source>
        <dbReference type="EMBL" id="WRQ87831.1"/>
    </source>
</evidence>
<feature type="chain" id="PRO_5046488506" evidence="1">
    <location>
        <begin position="32"/>
        <end position="461"/>
    </location>
</feature>
<keyword evidence="3" id="KW-1185">Reference proteome</keyword>
<accession>A0ABZ1C8L8</accession>
<dbReference type="PANTHER" id="PTHR35399:SF4">
    <property type="entry name" value="MEMBRANE PROTEIN"/>
    <property type="match status" value="1"/>
</dbReference>
<reference evidence="2 3" key="1">
    <citation type="submission" date="2021-08" db="EMBL/GenBank/DDBJ databases">
        <authorList>
            <person name="Zhang D."/>
            <person name="Zhang A."/>
            <person name="Wang L."/>
        </authorList>
    </citation>
    <scope>NUCLEOTIDE SEQUENCE [LARGE SCALE GENOMIC DNA]</scope>
    <source>
        <strain evidence="2 3">WL0086</strain>
    </source>
</reference>
<dbReference type="Pfam" id="PF05787">
    <property type="entry name" value="PhoX"/>
    <property type="match status" value="2"/>
</dbReference>
<proteinExistence type="predicted"/>
<dbReference type="SUPFAM" id="SSF63829">
    <property type="entry name" value="Calcium-dependent phosphotriesterase"/>
    <property type="match status" value="1"/>
</dbReference>
<gene>
    <name evidence="2" type="ORF">K1X11_000315</name>
</gene>
<feature type="signal peptide" evidence="1">
    <location>
        <begin position="1"/>
        <end position="31"/>
    </location>
</feature>
<reference evidence="2 3" key="2">
    <citation type="submission" date="2023-12" db="EMBL/GenBank/DDBJ databases">
        <title>Description of an unclassified Opitutus bacterium of Verrucomicrobiota.</title>
        <authorList>
            <person name="Zhang D.-F."/>
        </authorList>
    </citation>
    <scope>NUCLEOTIDE SEQUENCE [LARGE SCALE GENOMIC DNA]</scope>
    <source>
        <strain evidence="2 3">WL0086</strain>
    </source>
</reference>